<dbReference type="Proteomes" id="UP001499979">
    <property type="component" value="Unassembled WGS sequence"/>
</dbReference>
<protein>
    <submittedName>
        <fullName evidence="1">Uncharacterized protein</fullName>
    </submittedName>
</protein>
<proteinExistence type="predicted"/>
<gene>
    <name evidence="1" type="ORF">GCM10009606_25870</name>
</gene>
<dbReference type="EMBL" id="BAAAJE010000012">
    <property type="protein sequence ID" value="GAA1145608.1"/>
    <property type="molecule type" value="Genomic_DNA"/>
</dbReference>
<keyword evidence="2" id="KW-1185">Reference proteome</keyword>
<evidence type="ECO:0000313" key="2">
    <source>
        <dbReference type="Proteomes" id="UP001499979"/>
    </source>
</evidence>
<accession>A0ABN1UE22</accession>
<name>A0ABN1UE22_9ACTN</name>
<reference evidence="1 2" key="1">
    <citation type="journal article" date="2019" name="Int. J. Syst. Evol. Microbiol.">
        <title>The Global Catalogue of Microorganisms (GCM) 10K type strain sequencing project: providing services to taxonomists for standard genome sequencing and annotation.</title>
        <authorList>
            <consortium name="The Broad Institute Genomics Platform"/>
            <consortium name="The Broad Institute Genome Sequencing Center for Infectious Disease"/>
            <person name="Wu L."/>
            <person name="Ma J."/>
        </authorList>
    </citation>
    <scope>NUCLEOTIDE SEQUENCE [LARGE SCALE GENOMIC DNA]</scope>
    <source>
        <strain evidence="1 2">JCM 11813</strain>
    </source>
</reference>
<organism evidence="1 2">
    <name type="scientific">Nocardioides aquiterrae</name>
    <dbReference type="NCBI Taxonomy" id="203799"/>
    <lineage>
        <taxon>Bacteria</taxon>
        <taxon>Bacillati</taxon>
        <taxon>Actinomycetota</taxon>
        <taxon>Actinomycetes</taxon>
        <taxon>Propionibacteriales</taxon>
        <taxon>Nocardioidaceae</taxon>
        <taxon>Nocardioides</taxon>
    </lineage>
</organism>
<sequence length="65" mass="7709">MLVHDLGWEVFVSVEDDTSTGQSEEGNRPDQFWVVQMDDFCFREVRSNYRMDRADGEPFESRSSW</sequence>
<comment type="caution">
    <text evidence="1">The sequence shown here is derived from an EMBL/GenBank/DDBJ whole genome shotgun (WGS) entry which is preliminary data.</text>
</comment>
<evidence type="ECO:0000313" key="1">
    <source>
        <dbReference type="EMBL" id="GAA1145608.1"/>
    </source>
</evidence>